<dbReference type="AlphaFoldDB" id="A0A0C3L5I4"/>
<dbReference type="EMBL" id="KN822987">
    <property type="protein sequence ID" value="KIO29068.1"/>
    <property type="molecule type" value="Genomic_DNA"/>
</dbReference>
<evidence type="ECO:0000313" key="1">
    <source>
        <dbReference type="EMBL" id="KIO29068.1"/>
    </source>
</evidence>
<reference evidence="2" key="2">
    <citation type="submission" date="2015-01" db="EMBL/GenBank/DDBJ databases">
        <title>Evolutionary Origins and Diversification of the Mycorrhizal Mutualists.</title>
        <authorList>
            <consortium name="DOE Joint Genome Institute"/>
            <consortium name="Mycorrhizal Genomics Consortium"/>
            <person name="Kohler A."/>
            <person name="Kuo A."/>
            <person name="Nagy L.G."/>
            <person name="Floudas D."/>
            <person name="Copeland A."/>
            <person name="Barry K.W."/>
            <person name="Cichocki N."/>
            <person name="Veneault-Fourrey C."/>
            <person name="LaButti K."/>
            <person name="Lindquist E.A."/>
            <person name="Lipzen A."/>
            <person name="Lundell T."/>
            <person name="Morin E."/>
            <person name="Murat C."/>
            <person name="Riley R."/>
            <person name="Ohm R."/>
            <person name="Sun H."/>
            <person name="Tunlid A."/>
            <person name="Henrissat B."/>
            <person name="Grigoriev I.V."/>
            <person name="Hibbett D.S."/>
            <person name="Martin F."/>
        </authorList>
    </citation>
    <scope>NUCLEOTIDE SEQUENCE [LARGE SCALE GENOMIC DNA]</scope>
    <source>
        <strain evidence="2">MUT 4182</strain>
    </source>
</reference>
<gene>
    <name evidence="1" type="ORF">M407DRAFT_242767</name>
</gene>
<organism evidence="1 2">
    <name type="scientific">Tulasnella calospora MUT 4182</name>
    <dbReference type="NCBI Taxonomy" id="1051891"/>
    <lineage>
        <taxon>Eukaryota</taxon>
        <taxon>Fungi</taxon>
        <taxon>Dikarya</taxon>
        <taxon>Basidiomycota</taxon>
        <taxon>Agaricomycotina</taxon>
        <taxon>Agaricomycetes</taxon>
        <taxon>Cantharellales</taxon>
        <taxon>Tulasnellaceae</taxon>
        <taxon>Tulasnella</taxon>
    </lineage>
</organism>
<dbReference type="Proteomes" id="UP000054248">
    <property type="component" value="Unassembled WGS sequence"/>
</dbReference>
<proteinExistence type="predicted"/>
<accession>A0A0C3L5I4</accession>
<dbReference type="OrthoDB" id="3247499at2759"/>
<keyword evidence="2" id="KW-1185">Reference proteome</keyword>
<sequence length="121" mass="13434">MKLYNPYDEDSVRDALQALARNLPAIEDLTIHVGGNISGRTLLFEVPSFGSISSLTLLDANLVHTPSSTLLDEEFPTVNSLFPNDPDNPDSWADLETQLKRTCPNFTSLGHTTLTYIGWKR</sequence>
<reference evidence="1 2" key="1">
    <citation type="submission" date="2014-04" db="EMBL/GenBank/DDBJ databases">
        <authorList>
            <consortium name="DOE Joint Genome Institute"/>
            <person name="Kuo A."/>
            <person name="Girlanda M."/>
            <person name="Perotto S."/>
            <person name="Kohler A."/>
            <person name="Nagy L.G."/>
            <person name="Floudas D."/>
            <person name="Copeland A."/>
            <person name="Barry K.W."/>
            <person name="Cichocki N."/>
            <person name="Veneault-Fourrey C."/>
            <person name="LaButti K."/>
            <person name="Lindquist E.A."/>
            <person name="Lipzen A."/>
            <person name="Lundell T."/>
            <person name="Morin E."/>
            <person name="Murat C."/>
            <person name="Sun H."/>
            <person name="Tunlid A."/>
            <person name="Henrissat B."/>
            <person name="Grigoriev I.V."/>
            <person name="Hibbett D.S."/>
            <person name="Martin F."/>
            <person name="Nordberg H.P."/>
            <person name="Cantor M.N."/>
            <person name="Hua S.X."/>
        </authorList>
    </citation>
    <scope>NUCLEOTIDE SEQUENCE [LARGE SCALE GENOMIC DNA]</scope>
    <source>
        <strain evidence="1 2">MUT 4182</strain>
    </source>
</reference>
<dbReference type="HOGENOM" id="CLU_2039794_0_0_1"/>
<evidence type="ECO:0000313" key="2">
    <source>
        <dbReference type="Proteomes" id="UP000054248"/>
    </source>
</evidence>
<protein>
    <submittedName>
        <fullName evidence="1">Uncharacterized protein</fullName>
    </submittedName>
</protein>
<name>A0A0C3L5I4_9AGAM</name>